<keyword evidence="1" id="KW-0238">DNA-binding</keyword>
<dbReference type="EMBL" id="BCMF01000003">
    <property type="protein sequence ID" value="GAW98685.1"/>
    <property type="molecule type" value="Genomic_DNA"/>
</dbReference>
<dbReference type="InterPro" id="IPR010982">
    <property type="entry name" value="Lambda_DNA-bd_dom_sf"/>
</dbReference>
<keyword evidence="2" id="KW-0812">Transmembrane</keyword>
<dbReference type="Gene3D" id="1.10.260.40">
    <property type="entry name" value="lambda repressor-like DNA-binding domains"/>
    <property type="match status" value="1"/>
</dbReference>
<evidence type="ECO:0000313" key="4">
    <source>
        <dbReference type="EMBL" id="GAW98685.1"/>
    </source>
</evidence>
<dbReference type="InterPro" id="IPR001387">
    <property type="entry name" value="Cro/C1-type_HTH"/>
</dbReference>
<dbReference type="PROSITE" id="PS50943">
    <property type="entry name" value="HTH_CROC1"/>
    <property type="match status" value="1"/>
</dbReference>
<name>A0A1Z5IAN7_9LACO</name>
<keyword evidence="2" id="KW-0472">Membrane</keyword>
<dbReference type="SMART" id="SM00530">
    <property type="entry name" value="HTH_XRE"/>
    <property type="match status" value="1"/>
</dbReference>
<feature type="transmembrane region" description="Helical" evidence="2">
    <location>
        <begin position="99"/>
        <end position="118"/>
    </location>
</feature>
<evidence type="ECO:0000256" key="2">
    <source>
        <dbReference type="SAM" id="Phobius"/>
    </source>
</evidence>
<dbReference type="PANTHER" id="PTHR46558:SF13">
    <property type="entry name" value="HTH-TYPE TRANSCRIPTIONAL REGULATOR IMMR"/>
    <property type="match status" value="1"/>
</dbReference>
<sequence length="119" mass="13510">MKFAEQLKTLRTALHLSQDDLAAQLFVSRQAVSKWENGDGTPDLKTLVKLAEVLNVSLDTLVLGTKPANGDHIDSSVFVYNPTTGLYERRRGVMNFWDFLAQYWWTVIALITIIGIFFF</sequence>
<dbReference type="CDD" id="cd00093">
    <property type="entry name" value="HTH_XRE"/>
    <property type="match status" value="1"/>
</dbReference>
<dbReference type="OrthoDB" id="9805856at2"/>
<keyword evidence="2" id="KW-1133">Transmembrane helix</keyword>
<keyword evidence="5" id="KW-1185">Reference proteome</keyword>
<dbReference type="AlphaFoldDB" id="A0A1Z5IAN7"/>
<evidence type="ECO:0000256" key="1">
    <source>
        <dbReference type="ARBA" id="ARBA00023125"/>
    </source>
</evidence>
<dbReference type="Proteomes" id="UP000198374">
    <property type="component" value="Unassembled WGS sequence"/>
</dbReference>
<dbReference type="PANTHER" id="PTHR46558">
    <property type="entry name" value="TRACRIPTIONAL REGULATORY PROTEIN-RELATED-RELATED"/>
    <property type="match status" value="1"/>
</dbReference>
<evidence type="ECO:0000259" key="3">
    <source>
        <dbReference type="PROSITE" id="PS50943"/>
    </source>
</evidence>
<protein>
    <submittedName>
        <fullName evidence="4">XRE family transcriptional regulator</fullName>
    </submittedName>
</protein>
<comment type="caution">
    <text evidence="4">The sequence shown here is derived from an EMBL/GenBank/DDBJ whole genome shotgun (WGS) entry which is preliminary data.</text>
</comment>
<reference evidence="4 5" key="1">
    <citation type="submission" date="2015-11" db="EMBL/GenBank/DDBJ databases">
        <title>Draft genome sequences of new species of the genus Lactobacillus isolated from orchardgrass silage.</title>
        <authorList>
            <person name="Tohno M."/>
            <person name="Tanizawa Y."/>
            <person name="Arita M."/>
        </authorList>
    </citation>
    <scope>NUCLEOTIDE SEQUENCE [LARGE SCALE GENOMIC DNA]</scope>
    <source>
        <strain evidence="4 5">IWT30</strain>
    </source>
</reference>
<accession>A0A1Z5IAN7</accession>
<proteinExistence type="predicted"/>
<dbReference type="Pfam" id="PF01381">
    <property type="entry name" value="HTH_3"/>
    <property type="match status" value="1"/>
</dbReference>
<feature type="domain" description="HTH cro/C1-type" evidence="3">
    <location>
        <begin position="7"/>
        <end position="61"/>
    </location>
</feature>
<dbReference type="SUPFAM" id="SSF47413">
    <property type="entry name" value="lambda repressor-like DNA-binding domains"/>
    <property type="match status" value="1"/>
</dbReference>
<organism evidence="4 5">
    <name type="scientific">Secundilactobacillus mixtipabuli</name>
    <dbReference type="NCBI Taxonomy" id="1435342"/>
    <lineage>
        <taxon>Bacteria</taxon>
        <taxon>Bacillati</taxon>
        <taxon>Bacillota</taxon>
        <taxon>Bacilli</taxon>
        <taxon>Lactobacillales</taxon>
        <taxon>Lactobacillaceae</taxon>
        <taxon>Secundilactobacillus</taxon>
    </lineage>
</organism>
<dbReference type="GO" id="GO:0003677">
    <property type="term" value="F:DNA binding"/>
    <property type="evidence" value="ECO:0007669"/>
    <property type="project" value="UniProtKB-KW"/>
</dbReference>
<evidence type="ECO:0000313" key="5">
    <source>
        <dbReference type="Proteomes" id="UP000198374"/>
    </source>
</evidence>
<gene>
    <name evidence="4" type="primary">xre_5</name>
    <name evidence="4" type="ORF">IWT30_00644</name>
</gene>